<accession>A0AAF0TIB2</accession>
<dbReference type="PANTHER" id="PTHR47626">
    <property type="entry name" value="STERILE ALPHA MOTIF (SAM) DOMAIN-CONTAINING PROTEIN"/>
    <property type="match status" value="1"/>
</dbReference>
<evidence type="ECO:0000313" key="2">
    <source>
        <dbReference type="Proteomes" id="UP001234989"/>
    </source>
</evidence>
<gene>
    <name evidence="1" type="ORF">MTR67_013866</name>
</gene>
<reference evidence="1" key="1">
    <citation type="submission" date="2023-08" db="EMBL/GenBank/DDBJ databases">
        <title>A de novo genome assembly of Solanum verrucosum Schlechtendal, a Mexican diploid species geographically isolated from the other diploid A-genome species in potato relatives.</title>
        <authorList>
            <person name="Hosaka K."/>
        </authorList>
    </citation>
    <scope>NUCLEOTIDE SEQUENCE</scope>
    <source>
        <tissue evidence="1">Young leaves</tissue>
    </source>
</reference>
<name>A0AAF0TIB2_SOLVR</name>
<keyword evidence="2" id="KW-1185">Reference proteome</keyword>
<dbReference type="AlphaFoldDB" id="A0AAF0TIB2"/>
<dbReference type="EMBL" id="CP133614">
    <property type="protein sequence ID" value="WMV20481.1"/>
    <property type="molecule type" value="Genomic_DNA"/>
</dbReference>
<dbReference type="Proteomes" id="UP001234989">
    <property type="component" value="Chromosome 3"/>
</dbReference>
<proteinExistence type="predicted"/>
<evidence type="ECO:0000313" key="1">
    <source>
        <dbReference type="EMBL" id="WMV20481.1"/>
    </source>
</evidence>
<sequence>MEGISMFTTEHILRFIKRCHMKQGDFITLCKELMRIKGSYNPLHHR</sequence>
<dbReference type="PANTHER" id="PTHR47626:SF1">
    <property type="entry name" value="STERILE ALPHA MOTIF (SAM) DOMAIN-CONTAINING PROTEIN"/>
    <property type="match status" value="1"/>
</dbReference>
<protein>
    <submittedName>
        <fullName evidence="1">Uncharacterized protein</fullName>
    </submittedName>
</protein>
<organism evidence="1 2">
    <name type="scientific">Solanum verrucosum</name>
    <dbReference type="NCBI Taxonomy" id="315347"/>
    <lineage>
        <taxon>Eukaryota</taxon>
        <taxon>Viridiplantae</taxon>
        <taxon>Streptophyta</taxon>
        <taxon>Embryophyta</taxon>
        <taxon>Tracheophyta</taxon>
        <taxon>Spermatophyta</taxon>
        <taxon>Magnoliopsida</taxon>
        <taxon>eudicotyledons</taxon>
        <taxon>Gunneridae</taxon>
        <taxon>Pentapetalae</taxon>
        <taxon>asterids</taxon>
        <taxon>lamiids</taxon>
        <taxon>Solanales</taxon>
        <taxon>Solanaceae</taxon>
        <taxon>Solanoideae</taxon>
        <taxon>Solaneae</taxon>
        <taxon>Solanum</taxon>
    </lineage>
</organism>